<protein>
    <submittedName>
        <fullName evidence="1">Uncharacterized protein</fullName>
    </submittedName>
</protein>
<dbReference type="EMBL" id="BPLR01011261">
    <property type="protein sequence ID" value="GIY45355.1"/>
    <property type="molecule type" value="Genomic_DNA"/>
</dbReference>
<organism evidence="1 2">
    <name type="scientific">Caerostris extrusa</name>
    <name type="common">Bark spider</name>
    <name type="synonym">Caerostris bankana</name>
    <dbReference type="NCBI Taxonomy" id="172846"/>
    <lineage>
        <taxon>Eukaryota</taxon>
        <taxon>Metazoa</taxon>
        <taxon>Ecdysozoa</taxon>
        <taxon>Arthropoda</taxon>
        <taxon>Chelicerata</taxon>
        <taxon>Arachnida</taxon>
        <taxon>Araneae</taxon>
        <taxon>Araneomorphae</taxon>
        <taxon>Entelegynae</taxon>
        <taxon>Araneoidea</taxon>
        <taxon>Araneidae</taxon>
        <taxon>Caerostris</taxon>
    </lineage>
</organism>
<evidence type="ECO:0000313" key="2">
    <source>
        <dbReference type="Proteomes" id="UP001054945"/>
    </source>
</evidence>
<reference evidence="1 2" key="1">
    <citation type="submission" date="2021-06" db="EMBL/GenBank/DDBJ databases">
        <title>Caerostris extrusa draft genome.</title>
        <authorList>
            <person name="Kono N."/>
            <person name="Arakawa K."/>
        </authorList>
    </citation>
    <scope>NUCLEOTIDE SEQUENCE [LARGE SCALE GENOMIC DNA]</scope>
</reference>
<name>A0AAV4TGV9_CAEEX</name>
<comment type="caution">
    <text evidence="1">The sequence shown here is derived from an EMBL/GenBank/DDBJ whole genome shotgun (WGS) entry which is preliminary data.</text>
</comment>
<evidence type="ECO:0000313" key="1">
    <source>
        <dbReference type="EMBL" id="GIY45355.1"/>
    </source>
</evidence>
<dbReference type="Proteomes" id="UP001054945">
    <property type="component" value="Unassembled WGS sequence"/>
</dbReference>
<accession>A0AAV4TGV9</accession>
<sequence length="167" mass="18900">MRYSSQSPSIITKKSSEFKKNIGLYVDILKEPISWINQESISFNLFSIWNKQERFHPNSRHLDQSGINLIQYLSSGSIRNGSQPICFIWNHQEWISSNLFHLDQSESISSNLISSGSNRNLFHAISSHLDQSESALIESLSSGTIGNRSHPISSLLDHSQQIPISED</sequence>
<keyword evidence="2" id="KW-1185">Reference proteome</keyword>
<gene>
    <name evidence="1" type="ORF">CEXT_437981</name>
</gene>
<dbReference type="AlphaFoldDB" id="A0AAV4TGV9"/>
<proteinExistence type="predicted"/>